<accession>A0A061IZ40</accession>
<dbReference type="SUPFAM" id="SSF50978">
    <property type="entry name" value="WD40 repeat-like"/>
    <property type="match status" value="1"/>
</dbReference>
<dbReference type="Gene3D" id="2.130.10.10">
    <property type="entry name" value="YVTN repeat-like/Quinoprotein amine dehydrogenase"/>
    <property type="match status" value="1"/>
</dbReference>
<dbReference type="OrthoDB" id="277497at2759"/>
<dbReference type="EMBL" id="AUPL01006016">
    <property type="protein sequence ID" value="ESL06312.1"/>
    <property type="molecule type" value="Genomic_DNA"/>
</dbReference>
<dbReference type="InterPro" id="IPR036322">
    <property type="entry name" value="WD40_repeat_dom_sf"/>
</dbReference>
<gene>
    <name evidence="1" type="ORF">TRSC58_06016</name>
</gene>
<organism evidence="1 2">
    <name type="scientific">Trypanosoma rangeli SC58</name>
    <dbReference type="NCBI Taxonomy" id="429131"/>
    <lineage>
        <taxon>Eukaryota</taxon>
        <taxon>Discoba</taxon>
        <taxon>Euglenozoa</taxon>
        <taxon>Kinetoplastea</taxon>
        <taxon>Metakinetoplastina</taxon>
        <taxon>Trypanosomatida</taxon>
        <taxon>Trypanosomatidae</taxon>
        <taxon>Trypanosoma</taxon>
        <taxon>Herpetosoma</taxon>
    </lineage>
</organism>
<dbReference type="VEuPathDB" id="TriTrypDB:TRSC58_06016"/>
<dbReference type="InterPro" id="IPR015943">
    <property type="entry name" value="WD40/YVTN_repeat-like_dom_sf"/>
</dbReference>
<evidence type="ECO:0000313" key="1">
    <source>
        <dbReference type="EMBL" id="ESL06312.1"/>
    </source>
</evidence>
<keyword evidence="2" id="KW-1185">Reference proteome</keyword>
<sequence>MEVLGRSGRSIMSLAASSSVPTGFASLEDTGAVTLWDTRLKRKDYACVGRGAIEGSRDATELLLASDRHMAVVLAENLILAYDLRQQALLHVFRHDAETVMFLSGAHPRGAPTTLIADEYGAIIPVDLIQFAPTTCVSERYFGAEKELSQPCFGSLSNYCCGLGVLQVDDGKAVCSMGMDGNGELYTDPLEPSVKFSLMYDLVPTGGQVVNPPFPTTCHFFREYMVVGRANGMYSIATLDTDDNAVVEVFAAPAHAFNGLSVVLWTNDGHLVTCSICGEVSMWDVMPLLLQDLPADEAEEGELPPLEKACSVRETTRQQSVVNCGVILDSGAFLFGDTMGFVTSCVASQA</sequence>
<evidence type="ECO:0000313" key="2">
    <source>
        <dbReference type="Proteomes" id="UP000031737"/>
    </source>
</evidence>
<proteinExistence type="predicted"/>
<comment type="caution">
    <text evidence="1">The sequence shown here is derived from an EMBL/GenBank/DDBJ whole genome shotgun (WGS) entry which is preliminary data.</text>
</comment>
<protein>
    <submittedName>
        <fullName evidence="1">Uncharacterized protein</fullName>
    </submittedName>
</protein>
<dbReference type="Proteomes" id="UP000031737">
    <property type="component" value="Unassembled WGS sequence"/>
</dbReference>
<reference evidence="1 2" key="1">
    <citation type="submission" date="2013-07" db="EMBL/GenBank/DDBJ databases">
        <authorList>
            <person name="Stoco P.H."/>
            <person name="Wagner G."/>
            <person name="Gerber A."/>
            <person name="Zaha A."/>
            <person name="Thompson C."/>
            <person name="Bartholomeu D.C."/>
            <person name="Luckemeyer D.D."/>
            <person name="Bahia D."/>
            <person name="Loreto E."/>
            <person name="Prestes E.B."/>
            <person name="Lima F.M."/>
            <person name="Rodrigues-Luiz G."/>
            <person name="Vallejo G.A."/>
            <person name="Filho J.F."/>
            <person name="Monteiro K.M."/>
            <person name="Tyler K.M."/>
            <person name="de Almeida L.G."/>
            <person name="Ortiz M.F."/>
            <person name="Siervo M.A."/>
            <person name="de Moraes M.H."/>
            <person name="Cunha O.L."/>
            <person name="Mendonca-Neto R."/>
            <person name="Silva R."/>
            <person name="Teixeira S.M."/>
            <person name="Murta S.M."/>
            <person name="Sincero T.C."/>
            <person name="Mendes T.A."/>
            <person name="Urmenyi T.P."/>
            <person name="Silva V.G."/>
            <person name="da Rocha W.D."/>
            <person name="Andersson B."/>
            <person name="Romanha A.J."/>
            <person name="Steindel M."/>
            <person name="de Vasconcelos A.T."/>
            <person name="Grisard E.C."/>
        </authorList>
    </citation>
    <scope>NUCLEOTIDE SEQUENCE [LARGE SCALE GENOMIC DNA]</scope>
    <source>
        <strain evidence="1 2">SC58</strain>
    </source>
</reference>
<dbReference type="AlphaFoldDB" id="A0A061IZ40"/>
<name>A0A061IZ40_TRYRA</name>